<dbReference type="GO" id="GO:0015074">
    <property type="term" value="P:DNA integration"/>
    <property type="evidence" value="ECO:0007669"/>
    <property type="project" value="InterPro"/>
</dbReference>
<protein>
    <submittedName>
        <fullName evidence="5">Tyrosine-type recombinase/integrase</fullName>
    </submittedName>
</protein>
<sequence>MATIKISFDKRADHTTKDKKFPLVLRIGHARKTRDIPFNLHLKENQYDFTTGKVTGILNAVRHTKRIRKIYSDVDLWMDEHASEIKYWEIKKLKSEIEEIFFKKSPARSILSHGAVYLNRLRLEERFSTASSYEDALKALIKFRKNLKGQDDTAPIKTLYRTEDKKLKVLEDLKELDMEIKAMDYAFLKDFKAYMSNRYKSRNTPAIHLRSLQAIMNDAGKTYSDLRDHKPLSSIKKQSHENAPEPLSLEDIMAIRNLELKPQTPIWHTRNYLLFMFNNMGMNHYDMATIKRYQFEDNRIKYYRKKTHYEGDYFSVLQNEEALRIIGFYLNGQEPKEYLFPIIPADTTPDRLHKVNNGKVKIFNKYAKRIADLADIEKKITTYTLRDTWTNIGLDMGIDIRKISSGLGHSSVQVTEKHYGKSVSEKILDEINAKITKVQSP</sequence>
<keyword evidence="3" id="KW-0233">DNA recombination</keyword>
<dbReference type="InterPro" id="IPR050090">
    <property type="entry name" value="Tyrosine_recombinase_XerCD"/>
</dbReference>
<comment type="caution">
    <text evidence="5">The sequence shown here is derived from an EMBL/GenBank/DDBJ whole genome shotgun (WGS) entry which is preliminary data.</text>
</comment>
<evidence type="ECO:0000313" key="6">
    <source>
        <dbReference type="Proteomes" id="UP000468707"/>
    </source>
</evidence>
<name>A0A6I5KZT5_9FLAO</name>
<gene>
    <name evidence="5" type="ORF">GTK07_03495</name>
</gene>
<evidence type="ECO:0000256" key="3">
    <source>
        <dbReference type="ARBA" id="ARBA00023172"/>
    </source>
</evidence>
<dbReference type="InterPro" id="IPR002104">
    <property type="entry name" value="Integrase_catalytic"/>
</dbReference>
<dbReference type="InterPro" id="IPR013762">
    <property type="entry name" value="Integrase-like_cat_sf"/>
</dbReference>
<dbReference type="PANTHER" id="PTHR30349">
    <property type="entry name" value="PHAGE INTEGRASE-RELATED"/>
    <property type="match status" value="1"/>
</dbReference>
<dbReference type="EMBL" id="JAAAMI010000001">
    <property type="protein sequence ID" value="NDV42380.1"/>
    <property type="molecule type" value="Genomic_DNA"/>
</dbReference>
<evidence type="ECO:0000256" key="2">
    <source>
        <dbReference type="ARBA" id="ARBA00023125"/>
    </source>
</evidence>
<dbReference type="SUPFAM" id="SSF56349">
    <property type="entry name" value="DNA breaking-rejoining enzymes"/>
    <property type="match status" value="1"/>
</dbReference>
<dbReference type="Pfam" id="PF13102">
    <property type="entry name" value="Phage_int_SAM_5"/>
    <property type="match status" value="1"/>
</dbReference>
<dbReference type="AlphaFoldDB" id="A0A6I5KZT5"/>
<accession>A0A6I5KZT5</accession>
<dbReference type="Pfam" id="PF00589">
    <property type="entry name" value="Phage_integrase"/>
    <property type="match status" value="1"/>
</dbReference>
<feature type="domain" description="Tyr recombinase" evidence="4">
    <location>
        <begin position="242"/>
        <end position="433"/>
    </location>
</feature>
<dbReference type="InterPro" id="IPR011010">
    <property type="entry name" value="DNA_brk_join_enz"/>
</dbReference>
<proteinExistence type="inferred from homology"/>
<dbReference type="PROSITE" id="PS51898">
    <property type="entry name" value="TYR_RECOMBINASE"/>
    <property type="match status" value="1"/>
</dbReference>
<reference evidence="5 6" key="1">
    <citation type="submission" date="2020-01" db="EMBL/GenBank/DDBJ databases">
        <title>Muricauda sediminis sp.nov. 40Bstr401.</title>
        <authorList>
            <person name="Xue Z."/>
            <person name="Zhu S."/>
            <person name="Ren N."/>
            <person name="Chen T."/>
            <person name="Chen X."/>
            <person name="Chen J."/>
            <person name="Yang J."/>
        </authorList>
    </citation>
    <scope>NUCLEOTIDE SEQUENCE [LARGE SCALE GENOMIC DNA]</scope>
    <source>
        <strain evidence="5 6">40Bstr401</strain>
    </source>
</reference>
<dbReference type="GO" id="GO:0003677">
    <property type="term" value="F:DNA binding"/>
    <property type="evidence" value="ECO:0007669"/>
    <property type="project" value="UniProtKB-KW"/>
</dbReference>
<dbReference type="RefSeq" id="WP_163633026.1">
    <property type="nucleotide sequence ID" value="NZ_JAAAMI010000001.1"/>
</dbReference>
<dbReference type="Gene3D" id="1.10.150.130">
    <property type="match status" value="1"/>
</dbReference>
<evidence type="ECO:0000259" key="4">
    <source>
        <dbReference type="PROSITE" id="PS51898"/>
    </source>
</evidence>
<dbReference type="PANTHER" id="PTHR30349:SF64">
    <property type="entry name" value="PROPHAGE INTEGRASE INTD-RELATED"/>
    <property type="match status" value="1"/>
</dbReference>
<comment type="similarity">
    <text evidence="1">Belongs to the 'phage' integrase family.</text>
</comment>
<dbReference type="Gene3D" id="1.10.443.10">
    <property type="entry name" value="Intergrase catalytic core"/>
    <property type="match status" value="1"/>
</dbReference>
<dbReference type="Proteomes" id="UP000468707">
    <property type="component" value="Unassembled WGS sequence"/>
</dbReference>
<dbReference type="InterPro" id="IPR010998">
    <property type="entry name" value="Integrase_recombinase_N"/>
</dbReference>
<organism evidence="5 6">
    <name type="scientific">Flagellimonas sediminis</name>
    <dbReference type="NCBI Taxonomy" id="2696468"/>
    <lineage>
        <taxon>Bacteria</taxon>
        <taxon>Pseudomonadati</taxon>
        <taxon>Bacteroidota</taxon>
        <taxon>Flavobacteriia</taxon>
        <taxon>Flavobacteriales</taxon>
        <taxon>Flavobacteriaceae</taxon>
        <taxon>Flagellimonas</taxon>
    </lineage>
</organism>
<dbReference type="InterPro" id="IPR025269">
    <property type="entry name" value="SAM-like_dom"/>
</dbReference>
<keyword evidence="2" id="KW-0238">DNA-binding</keyword>
<evidence type="ECO:0000313" key="5">
    <source>
        <dbReference type="EMBL" id="NDV42380.1"/>
    </source>
</evidence>
<keyword evidence="6" id="KW-1185">Reference proteome</keyword>
<dbReference type="GO" id="GO:0006310">
    <property type="term" value="P:DNA recombination"/>
    <property type="evidence" value="ECO:0007669"/>
    <property type="project" value="UniProtKB-KW"/>
</dbReference>
<evidence type="ECO:0000256" key="1">
    <source>
        <dbReference type="ARBA" id="ARBA00008857"/>
    </source>
</evidence>